<gene>
    <name evidence="1" type="ORF">GAO09_25895</name>
</gene>
<dbReference type="Proteomes" id="UP000435138">
    <property type="component" value="Unassembled WGS sequence"/>
</dbReference>
<comment type="caution">
    <text evidence="1">The sequence shown here is derived from an EMBL/GenBank/DDBJ whole genome shotgun (WGS) entry which is preliminary data.</text>
</comment>
<evidence type="ECO:0000313" key="2">
    <source>
        <dbReference type="Proteomes" id="UP000435138"/>
    </source>
</evidence>
<accession>A0A6A8ADT6</accession>
<dbReference type="AlphaFoldDB" id="A0A6A8ADT6"/>
<proteinExistence type="predicted"/>
<keyword evidence="2" id="KW-1185">Reference proteome</keyword>
<evidence type="ECO:0000313" key="1">
    <source>
        <dbReference type="EMBL" id="MQY49473.1"/>
    </source>
</evidence>
<protein>
    <submittedName>
        <fullName evidence="1">Uncharacterized protein</fullName>
    </submittedName>
</protein>
<sequence>MAPFSGSRNIVGAMRFYRPDRLRRPPAIPVTQQNSERHFFCSIGRCHRQNILQSAIALGGLPQSDLLTSRPGIRMLLETENALKNLAILKHPHDPPIVTFENLDPVARQYVKSQSLHQNMTKANF</sequence>
<reference evidence="1 2" key="1">
    <citation type="submission" date="2019-11" db="EMBL/GenBank/DDBJ databases">
        <title>Genome analysis of Rhizobacterium cereale a novel genus and species isolated from maize roots in North Spain.</title>
        <authorList>
            <person name="Menendez E."/>
            <person name="Flores-Felix J.D."/>
            <person name="Ramirez-Bahena M.-H."/>
            <person name="Igual J.M."/>
            <person name="Garcia-Fraile P."/>
            <person name="Peix A."/>
            <person name="Velazquez E."/>
        </authorList>
    </citation>
    <scope>NUCLEOTIDE SEQUENCE [LARGE SCALE GENOMIC DNA]</scope>
    <source>
        <strain evidence="1 2">RZME27</strain>
    </source>
</reference>
<dbReference type="EMBL" id="WIXI01000050">
    <property type="protein sequence ID" value="MQY49473.1"/>
    <property type="molecule type" value="Genomic_DNA"/>
</dbReference>
<dbReference type="RefSeq" id="WP_153359227.1">
    <property type="nucleotide sequence ID" value="NZ_JAYKOO010000001.1"/>
</dbReference>
<name>A0A6A8ADT6_9HYPH</name>
<organism evidence="1 2">
    <name type="scientific">Endobacterium cereale</name>
    <dbReference type="NCBI Taxonomy" id="2663029"/>
    <lineage>
        <taxon>Bacteria</taxon>
        <taxon>Pseudomonadati</taxon>
        <taxon>Pseudomonadota</taxon>
        <taxon>Alphaproteobacteria</taxon>
        <taxon>Hyphomicrobiales</taxon>
        <taxon>Rhizobiaceae</taxon>
        <taxon>Endobacterium</taxon>
    </lineage>
</organism>